<feature type="signal peptide" evidence="13">
    <location>
        <begin position="1"/>
        <end position="20"/>
    </location>
</feature>
<evidence type="ECO:0000256" key="11">
    <source>
        <dbReference type="ARBA" id="ARBA00023136"/>
    </source>
</evidence>
<dbReference type="AlphaFoldDB" id="A0A8C2MC46"/>
<accession>A0A8C2MC46</accession>
<evidence type="ECO:0000256" key="4">
    <source>
        <dbReference type="ARBA" id="ARBA00022538"/>
    </source>
</evidence>
<dbReference type="Gene3D" id="1.20.5.780">
    <property type="entry name" value="Single helix bin"/>
    <property type="match status" value="1"/>
</dbReference>
<feature type="chain" id="PRO_5034334460" description="FXYD domain-containing ion transport regulator" evidence="13">
    <location>
        <begin position="21"/>
        <end position="77"/>
    </location>
</feature>
<keyword evidence="8 13" id="KW-1133">Transmembrane helix</keyword>
<dbReference type="GO" id="GO:0043269">
    <property type="term" value="P:regulation of monoatomic ion transport"/>
    <property type="evidence" value="ECO:0007669"/>
    <property type="project" value="InterPro"/>
</dbReference>
<evidence type="ECO:0000256" key="1">
    <source>
        <dbReference type="ARBA" id="ARBA00004167"/>
    </source>
</evidence>
<keyword evidence="3 13" id="KW-0813">Transport</keyword>
<evidence type="ECO:0000256" key="2">
    <source>
        <dbReference type="ARBA" id="ARBA00005948"/>
    </source>
</evidence>
<comment type="similarity">
    <text evidence="2 13">Belongs to the FXYD family.</text>
</comment>
<evidence type="ECO:0000256" key="5">
    <source>
        <dbReference type="ARBA" id="ARBA00022607"/>
    </source>
</evidence>
<keyword evidence="9" id="KW-0915">Sodium</keyword>
<evidence type="ECO:0000256" key="13">
    <source>
        <dbReference type="RuleBase" id="RU364131"/>
    </source>
</evidence>
<evidence type="ECO:0000313" key="14">
    <source>
        <dbReference type="Ensembl" id="ENSCGRP00001015765.1"/>
    </source>
</evidence>
<organism evidence="14 15">
    <name type="scientific">Cricetulus griseus</name>
    <name type="common">Chinese hamster</name>
    <name type="synonym">Cricetulus barabensis griseus</name>
    <dbReference type="NCBI Taxonomy" id="10029"/>
    <lineage>
        <taxon>Eukaryota</taxon>
        <taxon>Metazoa</taxon>
        <taxon>Chordata</taxon>
        <taxon>Craniata</taxon>
        <taxon>Vertebrata</taxon>
        <taxon>Euteleostomi</taxon>
        <taxon>Mammalia</taxon>
        <taxon>Eutheria</taxon>
        <taxon>Euarchontoglires</taxon>
        <taxon>Glires</taxon>
        <taxon>Rodentia</taxon>
        <taxon>Myomorpha</taxon>
        <taxon>Muroidea</taxon>
        <taxon>Cricetidae</taxon>
        <taxon>Cricetinae</taxon>
        <taxon>Cricetulus</taxon>
    </lineage>
</organism>
<dbReference type="Pfam" id="PF02038">
    <property type="entry name" value="ATP1G1_PLM_MAT8"/>
    <property type="match status" value="1"/>
</dbReference>
<dbReference type="PANTHER" id="PTHR14132">
    <property type="entry name" value="SODIUM/POTASSIUM-TRANSPORTING ATPASE SUBUNIT GAMMA"/>
    <property type="match status" value="1"/>
</dbReference>
<evidence type="ECO:0000313" key="15">
    <source>
        <dbReference type="Proteomes" id="UP000694386"/>
    </source>
</evidence>
<dbReference type="InterPro" id="IPR047297">
    <property type="entry name" value="FXYD_motif"/>
</dbReference>
<dbReference type="Ensembl" id="ENSCGRT00001020008.1">
    <property type="protein sequence ID" value="ENSCGRP00001015765.1"/>
    <property type="gene ID" value="ENSCGRG00001016278.1"/>
</dbReference>
<evidence type="ECO:0000256" key="9">
    <source>
        <dbReference type="ARBA" id="ARBA00023053"/>
    </source>
</evidence>
<comment type="subcellular location">
    <subcellularLocation>
        <location evidence="1">Membrane</location>
        <topology evidence="1">Single-pass membrane protein</topology>
    </subcellularLocation>
</comment>
<evidence type="ECO:0000256" key="7">
    <source>
        <dbReference type="ARBA" id="ARBA00022958"/>
    </source>
</evidence>
<protein>
    <recommendedName>
        <fullName evidence="13">FXYD domain-containing ion transport regulator</fullName>
    </recommendedName>
</protein>
<proteinExistence type="inferred from homology"/>
<keyword evidence="10 13" id="KW-0406">Ion transport</keyword>
<keyword evidence="13" id="KW-0732">Signal</keyword>
<evidence type="ECO:0000256" key="10">
    <source>
        <dbReference type="ARBA" id="ARBA00023065"/>
    </source>
</evidence>
<dbReference type="InterPro" id="IPR000272">
    <property type="entry name" value="Ion-transport_regulator_FXYD"/>
</dbReference>
<name>A0A8C2MC46_CRIGR</name>
<dbReference type="GO" id="GO:0006813">
    <property type="term" value="P:potassium ion transport"/>
    <property type="evidence" value="ECO:0007669"/>
    <property type="project" value="UniProtKB-KW"/>
</dbReference>
<reference evidence="14" key="1">
    <citation type="submission" date="2025-08" db="UniProtKB">
        <authorList>
            <consortium name="Ensembl"/>
        </authorList>
    </citation>
    <scope>IDENTIFICATION</scope>
</reference>
<evidence type="ECO:0000256" key="3">
    <source>
        <dbReference type="ARBA" id="ARBA00022448"/>
    </source>
</evidence>
<reference evidence="14" key="2">
    <citation type="submission" date="2025-09" db="UniProtKB">
        <authorList>
            <consortium name="Ensembl"/>
        </authorList>
    </citation>
    <scope>IDENTIFICATION</scope>
</reference>
<dbReference type="Proteomes" id="UP000694386">
    <property type="component" value="Unplaced"/>
</dbReference>
<sequence length="77" mass="8288">MASPGRILALCMCLLTMASAEGPQEPDPFTYDYHTLRIGGLTIAGILFILGILIILSECLHLPSRPRLQPSLPKPGS</sequence>
<dbReference type="GO" id="GO:0006814">
    <property type="term" value="P:sodium ion transport"/>
    <property type="evidence" value="ECO:0007669"/>
    <property type="project" value="UniProtKB-KW"/>
</dbReference>
<feature type="transmembrane region" description="Helical" evidence="13">
    <location>
        <begin position="36"/>
        <end position="57"/>
    </location>
</feature>
<keyword evidence="5" id="KW-0740">Sodium/potassium transport</keyword>
<keyword evidence="6 13" id="KW-0812">Transmembrane</keyword>
<evidence type="ECO:0000256" key="8">
    <source>
        <dbReference type="ARBA" id="ARBA00022989"/>
    </source>
</evidence>
<evidence type="ECO:0000256" key="6">
    <source>
        <dbReference type="ARBA" id="ARBA00022692"/>
    </source>
</evidence>
<keyword evidence="11 13" id="KW-0472">Membrane</keyword>
<keyword evidence="4" id="KW-0633">Potassium transport</keyword>
<keyword evidence="12" id="KW-0739">Sodium transport</keyword>
<keyword evidence="7" id="KW-0630">Potassium</keyword>
<dbReference type="GO" id="GO:0017080">
    <property type="term" value="F:sodium channel regulator activity"/>
    <property type="evidence" value="ECO:0007669"/>
    <property type="project" value="TreeGrafter"/>
</dbReference>
<evidence type="ECO:0000256" key="12">
    <source>
        <dbReference type="ARBA" id="ARBA00023201"/>
    </source>
</evidence>
<dbReference type="PROSITE" id="PS01310">
    <property type="entry name" value="FXYD"/>
    <property type="match status" value="1"/>
</dbReference>
<dbReference type="GO" id="GO:0016020">
    <property type="term" value="C:membrane"/>
    <property type="evidence" value="ECO:0007669"/>
    <property type="project" value="UniProtKB-SubCell"/>
</dbReference>
<dbReference type="PANTHER" id="PTHR14132:SF12">
    <property type="entry name" value="PHOSPHOLEMMAN"/>
    <property type="match status" value="1"/>
</dbReference>